<proteinExistence type="predicted"/>
<keyword evidence="3" id="KW-1185">Reference proteome</keyword>
<name>A0A8H6NLW6_9PEZI</name>
<accession>A0A8H6NLW6</accession>
<reference evidence="2" key="1">
    <citation type="journal article" date="2020" name="Phytopathology">
        <title>Genome Sequence Resources of Colletotrichum truncatum, C. plurivorum, C. musicola, and C. sojae: Four Species Pathogenic to Soybean (Glycine max).</title>
        <authorList>
            <person name="Rogerio F."/>
            <person name="Boufleur T.R."/>
            <person name="Ciampi-Guillardi M."/>
            <person name="Sukno S.A."/>
            <person name="Thon M.R."/>
            <person name="Massola Junior N.S."/>
            <person name="Baroncelli R."/>
        </authorList>
    </citation>
    <scope>NUCLEOTIDE SEQUENCE</scope>
    <source>
        <strain evidence="2">LFN00145</strain>
    </source>
</reference>
<sequence>MHAARRGGFPVVRARSVAIFAYNCQQSDVFFPFSPICADRDLRTPKQRDGKAYDDDKSSPSRCAALDASRCRLPRACRSAGESRPFPRKPAREEANGPVMTCGRSFRYGRVASCLVAGDSDAAAVVTTHTETTGALADPKEQGRTISSTR</sequence>
<evidence type="ECO:0000256" key="1">
    <source>
        <dbReference type="SAM" id="MobiDB-lite"/>
    </source>
</evidence>
<dbReference type="EMBL" id="WIGO01000024">
    <property type="protein sequence ID" value="KAF6837618.1"/>
    <property type="molecule type" value="Genomic_DNA"/>
</dbReference>
<dbReference type="Proteomes" id="UP000654918">
    <property type="component" value="Unassembled WGS sequence"/>
</dbReference>
<gene>
    <name evidence="2" type="ORF">CPLU01_02971</name>
</gene>
<evidence type="ECO:0000313" key="2">
    <source>
        <dbReference type="EMBL" id="KAF6837618.1"/>
    </source>
</evidence>
<evidence type="ECO:0000313" key="3">
    <source>
        <dbReference type="Proteomes" id="UP000654918"/>
    </source>
</evidence>
<protein>
    <submittedName>
        <fullName evidence="2">Uncharacterized protein</fullName>
    </submittedName>
</protein>
<feature type="region of interest" description="Disordered" evidence="1">
    <location>
        <begin position="78"/>
        <end position="97"/>
    </location>
</feature>
<comment type="caution">
    <text evidence="2">The sequence shown here is derived from an EMBL/GenBank/DDBJ whole genome shotgun (WGS) entry which is preliminary data.</text>
</comment>
<dbReference type="AlphaFoldDB" id="A0A8H6NLW6"/>
<organism evidence="2 3">
    <name type="scientific">Colletotrichum plurivorum</name>
    <dbReference type="NCBI Taxonomy" id="2175906"/>
    <lineage>
        <taxon>Eukaryota</taxon>
        <taxon>Fungi</taxon>
        <taxon>Dikarya</taxon>
        <taxon>Ascomycota</taxon>
        <taxon>Pezizomycotina</taxon>
        <taxon>Sordariomycetes</taxon>
        <taxon>Hypocreomycetidae</taxon>
        <taxon>Glomerellales</taxon>
        <taxon>Glomerellaceae</taxon>
        <taxon>Colletotrichum</taxon>
        <taxon>Colletotrichum orchidearum species complex</taxon>
    </lineage>
</organism>